<evidence type="ECO:0000313" key="3">
    <source>
        <dbReference type="Proteomes" id="UP000838756"/>
    </source>
</evidence>
<sequence>MAPREPAKPMTKLQRERTLIKTFVQRTKSPVASNATIKKTIRSKNTIDKVVKAHEETVPATPSKSRTQLQLAADKRVAPSPSITKSAKKSTWKRRPKPAHSGVPVPEKLKKLLIEKKEIDSSH</sequence>
<accession>A0A8S4S4A8</accession>
<feature type="compositionally biased region" description="Basic residues" evidence="1">
    <location>
        <begin position="86"/>
        <end position="98"/>
    </location>
</feature>
<dbReference type="AlphaFoldDB" id="A0A8S4S4A8"/>
<evidence type="ECO:0000313" key="2">
    <source>
        <dbReference type="EMBL" id="CAH2244802.1"/>
    </source>
</evidence>
<name>A0A8S4S4A8_9NEOP</name>
<dbReference type="EMBL" id="CAKXAJ010025862">
    <property type="protein sequence ID" value="CAH2244802.1"/>
    <property type="molecule type" value="Genomic_DNA"/>
</dbReference>
<reference evidence="2" key="1">
    <citation type="submission" date="2022-03" db="EMBL/GenBank/DDBJ databases">
        <authorList>
            <person name="Lindestad O."/>
        </authorList>
    </citation>
    <scope>NUCLEOTIDE SEQUENCE</scope>
</reference>
<proteinExistence type="predicted"/>
<evidence type="ECO:0000256" key="1">
    <source>
        <dbReference type="SAM" id="MobiDB-lite"/>
    </source>
</evidence>
<feature type="region of interest" description="Disordered" evidence="1">
    <location>
        <begin position="55"/>
        <end position="109"/>
    </location>
</feature>
<dbReference type="Proteomes" id="UP000838756">
    <property type="component" value="Unassembled WGS sequence"/>
</dbReference>
<dbReference type="OrthoDB" id="7457990at2759"/>
<organism evidence="2 3">
    <name type="scientific">Pararge aegeria aegeria</name>
    <dbReference type="NCBI Taxonomy" id="348720"/>
    <lineage>
        <taxon>Eukaryota</taxon>
        <taxon>Metazoa</taxon>
        <taxon>Ecdysozoa</taxon>
        <taxon>Arthropoda</taxon>
        <taxon>Hexapoda</taxon>
        <taxon>Insecta</taxon>
        <taxon>Pterygota</taxon>
        <taxon>Neoptera</taxon>
        <taxon>Endopterygota</taxon>
        <taxon>Lepidoptera</taxon>
        <taxon>Glossata</taxon>
        <taxon>Ditrysia</taxon>
        <taxon>Papilionoidea</taxon>
        <taxon>Nymphalidae</taxon>
        <taxon>Satyrinae</taxon>
        <taxon>Satyrini</taxon>
        <taxon>Parargina</taxon>
        <taxon>Pararge</taxon>
    </lineage>
</organism>
<comment type="caution">
    <text evidence="2">The sequence shown here is derived from an EMBL/GenBank/DDBJ whole genome shotgun (WGS) entry which is preliminary data.</text>
</comment>
<feature type="compositionally biased region" description="Polar residues" evidence="1">
    <location>
        <begin position="60"/>
        <end position="70"/>
    </location>
</feature>
<gene>
    <name evidence="2" type="primary">jg5152</name>
    <name evidence="2" type="ORF">PAEG_LOCUS20711</name>
</gene>
<protein>
    <submittedName>
        <fullName evidence="2">Jg5152 protein</fullName>
    </submittedName>
</protein>
<keyword evidence="3" id="KW-1185">Reference proteome</keyword>